<dbReference type="InterPro" id="IPR002935">
    <property type="entry name" value="SAM_O-MeTrfase"/>
</dbReference>
<keyword evidence="3" id="KW-0949">S-adenosyl-L-methionine</keyword>
<dbReference type="Proteomes" id="UP000297065">
    <property type="component" value="Chromosome"/>
</dbReference>
<dbReference type="OrthoDB" id="9799672at2"/>
<evidence type="ECO:0000313" key="5">
    <source>
        <dbReference type="Proteomes" id="UP000297065"/>
    </source>
</evidence>
<name>A0A4P7UR69_DESDE</name>
<evidence type="ECO:0000313" key="4">
    <source>
        <dbReference type="EMBL" id="QCC86142.1"/>
    </source>
</evidence>
<organism evidence="4 5">
    <name type="scientific">Desulfovibrio desulfuricans</name>
    <dbReference type="NCBI Taxonomy" id="876"/>
    <lineage>
        <taxon>Bacteria</taxon>
        <taxon>Pseudomonadati</taxon>
        <taxon>Thermodesulfobacteriota</taxon>
        <taxon>Desulfovibrionia</taxon>
        <taxon>Desulfovibrionales</taxon>
        <taxon>Desulfovibrionaceae</taxon>
        <taxon>Desulfovibrio</taxon>
    </lineage>
</organism>
<dbReference type="GO" id="GO:0032259">
    <property type="term" value="P:methylation"/>
    <property type="evidence" value="ECO:0007669"/>
    <property type="project" value="UniProtKB-KW"/>
</dbReference>
<evidence type="ECO:0000256" key="1">
    <source>
        <dbReference type="ARBA" id="ARBA00022603"/>
    </source>
</evidence>
<accession>A0A4P7UR69</accession>
<protein>
    <submittedName>
        <fullName evidence="4">Methyltransferase</fullName>
    </submittedName>
</protein>
<dbReference type="PROSITE" id="PS51682">
    <property type="entry name" value="SAM_OMT_I"/>
    <property type="match status" value="1"/>
</dbReference>
<dbReference type="EMBL" id="CP036295">
    <property type="protein sequence ID" value="QCC86142.1"/>
    <property type="molecule type" value="Genomic_DNA"/>
</dbReference>
<evidence type="ECO:0000256" key="3">
    <source>
        <dbReference type="ARBA" id="ARBA00022691"/>
    </source>
</evidence>
<evidence type="ECO:0000256" key="2">
    <source>
        <dbReference type="ARBA" id="ARBA00022679"/>
    </source>
</evidence>
<dbReference type="InterPro" id="IPR029063">
    <property type="entry name" value="SAM-dependent_MTases_sf"/>
</dbReference>
<dbReference type="Pfam" id="PF13578">
    <property type="entry name" value="Methyltransf_24"/>
    <property type="match status" value="1"/>
</dbReference>
<dbReference type="SUPFAM" id="SSF53335">
    <property type="entry name" value="S-adenosyl-L-methionine-dependent methyltransferases"/>
    <property type="match status" value="1"/>
</dbReference>
<dbReference type="AlphaFoldDB" id="A0A4P7UR69"/>
<dbReference type="PANTHER" id="PTHR43167:SF1">
    <property type="entry name" value="PUTATIVE (AFU_ORTHOLOGUE AFUA_6G01830)-RELATED"/>
    <property type="match status" value="1"/>
</dbReference>
<reference evidence="4 5" key="1">
    <citation type="submission" date="2019-02" db="EMBL/GenBank/DDBJ databases">
        <title>Complete Genome Sequence of Desulfovibrio desulfuricans IC1, a Sulfonate Utilizing Anaerobe.</title>
        <authorList>
            <person name="Day L.A."/>
            <person name="De Leon K.B."/>
            <person name="Wall J.D."/>
        </authorList>
    </citation>
    <scope>NUCLEOTIDE SEQUENCE [LARGE SCALE GENOMIC DNA]</scope>
    <source>
        <strain evidence="4 5">IC1</strain>
    </source>
</reference>
<proteinExistence type="predicted"/>
<sequence>MNSLNNPTVRNVIEGTWTLQAQINPMAEAQLRKAMAHHPTPFSHKELVDLCAEGSFACPPEVGRLLYALVRAMRPQVVVEFGMSHGFSTLHIAAALRDNGAGKLVTTEMHSGKIAVARDILEEAELAPWVAILEGDAVETLSAVERVDMLYLDGWTDFYLDVLKTVEPNLRPGAFIQADDMGKFGSSAAAQAYLAYVREPENGYVSVSFSDYQGFEQSCWTGRNS</sequence>
<dbReference type="PANTHER" id="PTHR43167">
    <property type="entry name" value="PUTATIVE (AFU_ORTHOLOGUE AFUA_6G01830)-RELATED"/>
    <property type="match status" value="1"/>
</dbReference>
<keyword evidence="1 4" id="KW-0489">Methyltransferase</keyword>
<dbReference type="Gene3D" id="3.40.50.150">
    <property type="entry name" value="Vaccinia Virus protein VP39"/>
    <property type="match status" value="1"/>
</dbReference>
<gene>
    <name evidence="4" type="ORF">DDIC_09710</name>
</gene>
<dbReference type="RefSeq" id="WP_136400251.1">
    <property type="nucleotide sequence ID" value="NZ_CP036295.1"/>
</dbReference>
<dbReference type="GO" id="GO:0008171">
    <property type="term" value="F:O-methyltransferase activity"/>
    <property type="evidence" value="ECO:0007669"/>
    <property type="project" value="InterPro"/>
</dbReference>
<keyword evidence="2 4" id="KW-0808">Transferase</keyword>